<reference evidence="1 2" key="2">
    <citation type="submission" date="2017-10" db="EMBL/GenBank/DDBJ databases">
        <title>Extensive intraspecific genome diversity in a model arbuscular mycorrhizal fungus.</title>
        <authorList>
            <person name="Chen E.C.H."/>
            <person name="Morin E."/>
            <person name="Baudet D."/>
            <person name="Noel J."/>
            <person name="Ndikumana S."/>
            <person name="Charron P."/>
            <person name="St-Onge C."/>
            <person name="Giorgi J."/>
            <person name="Grigoriev I.V."/>
            <person name="Roux C."/>
            <person name="Martin F.M."/>
            <person name="Corradi N."/>
        </authorList>
    </citation>
    <scope>NUCLEOTIDE SEQUENCE [LARGE SCALE GENOMIC DNA]</scope>
    <source>
        <strain evidence="1 2">C2</strain>
    </source>
</reference>
<name>A0A2N1MBF9_9GLOM</name>
<dbReference type="VEuPathDB" id="FungiDB:RhiirFUN_010527"/>
<evidence type="ECO:0000313" key="2">
    <source>
        <dbReference type="Proteomes" id="UP000233469"/>
    </source>
</evidence>
<gene>
    <name evidence="1" type="ORF">RhiirC2_795510</name>
</gene>
<dbReference type="EMBL" id="LLXL01003288">
    <property type="protein sequence ID" value="PKK58967.1"/>
    <property type="molecule type" value="Genomic_DNA"/>
</dbReference>
<organism evidence="1 2">
    <name type="scientific">Rhizophagus irregularis</name>
    <dbReference type="NCBI Taxonomy" id="588596"/>
    <lineage>
        <taxon>Eukaryota</taxon>
        <taxon>Fungi</taxon>
        <taxon>Fungi incertae sedis</taxon>
        <taxon>Mucoromycota</taxon>
        <taxon>Glomeromycotina</taxon>
        <taxon>Glomeromycetes</taxon>
        <taxon>Glomerales</taxon>
        <taxon>Glomeraceae</taxon>
        <taxon>Rhizophagus</taxon>
    </lineage>
</organism>
<dbReference type="VEuPathDB" id="FungiDB:RhiirA1_471900"/>
<proteinExistence type="predicted"/>
<dbReference type="Proteomes" id="UP000233469">
    <property type="component" value="Unassembled WGS sequence"/>
</dbReference>
<sequence>MAKVATDFMKCHNWTSETPSSELAKYTEEINKSLKDDRKCEEGRDTVDKIAQEIVDNDYLSEKIKQISYDLGSSAPNPVAGSSRLTLLQKKLQDRGADHSKREATKIPHITTESNEIQAHRHIFDEDEGFECLNITT</sequence>
<dbReference type="VEuPathDB" id="FungiDB:FUN_025229"/>
<comment type="caution">
    <text evidence="1">The sequence shown here is derived from an EMBL/GenBank/DDBJ whole genome shotgun (WGS) entry which is preliminary data.</text>
</comment>
<evidence type="ECO:0000313" key="1">
    <source>
        <dbReference type="EMBL" id="PKK58967.1"/>
    </source>
</evidence>
<accession>A0A2N1MBF9</accession>
<protein>
    <submittedName>
        <fullName evidence="1">Uncharacterized protein</fullName>
    </submittedName>
</protein>
<reference evidence="1 2" key="1">
    <citation type="submission" date="2016-04" db="EMBL/GenBank/DDBJ databases">
        <title>Genome analyses suggest a sexual origin of heterokaryosis in a supposedly ancient asexual fungus.</title>
        <authorList>
            <person name="Ropars J."/>
            <person name="Sedzielewska K."/>
            <person name="Noel J."/>
            <person name="Charron P."/>
            <person name="Farinelli L."/>
            <person name="Marton T."/>
            <person name="Kruger M."/>
            <person name="Pelin A."/>
            <person name="Brachmann A."/>
            <person name="Corradi N."/>
        </authorList>
    </citation>
    <scope>NUCLEOTIDE SEQUENCE [LARGE SCALE GENOMIC DNA]</scope>
    <source>
        <strain evidence="1 2">C2</strain>
    </source>
</reference>
<dbReference type="AlphaFoldDB" id="A0A2N1MBF9"/>